<sequence length="72" mass="8110">MSFITRRLKQVATYWSVSGADSSGDPTFATPVSIKVRWEQRTVVFTNPTGEEKSSTDVVFVKEDMVEGDFLF</sequence>
<comment type="caution">
    <text evidence="1">The sequence shown here is derived from an EMBL/GenBank/DDBJ whole genome shotgun (WGS) entry which is preliminary data.</text>
</comment>
<reference evidence="1" key="1">
    <citation type="journal article" date="2015" name="Nature">
        <title>Complex archaea that bridge the gap between prokaryotes and eukaryotes.</title>
        <authorList>
            <person name="Spang A."/>
            <person name="Saw J.H."/>
            <person name="Jorgensen S.L."/>
            <person name="Zaremba-Niedzwiedzka K."/>
            <person name="Martijn J."/>
            <person name="Lind A.E."/>
            <person name="van Eijk R."/>
            <person name="Schleper C."/>
            <person name="Guy L."/>
            <person name="Ettema T.J."/>
        </authorList>
    </citation>
    <scope>NUCLEOTIDE SEQUENCE</scope>
</reference>
<name>A0A0F9CBJ4_9ZZZZ</name>
<accession>A0A0F9CBJ4</accession>
<organism evidence="1">
    <name type="scientific">marine sediment metagenome</name>
    <dbReference type="NCBI Taxonomy" id="412755"/>
    <lineage>
        <taxon>unclassified sequences</taxon>
        <taxon>metagenomes</taxon>
        <taxon>ecological metagenomes</taxon>
    </lineage>
</organism>
<feature type="non-terminal residue" evidence="1">
    <location>
        <position position="72"/>
    </location>
</feature>
<dbReference type="AlphaFoldDB" id="A0A0F9CBJ4"/>
<dbReference type="EMBL" id="LAZR01036863">
    <property type="protein sequence ID" value="KKL23742.1"/>
    <property type="molecule type" value="Genomic_DNA"/>
</dbReference>
<protein>
    <submittedName>
        <fullName evidence="1">Uncharacterized protein</fullName>
    </submittedName>
</protein>
<gene>
    <name evidence="1" type="ORF">LCGC14_2422370</name>
</gene>
<proteinExistence type="predicted"/>
<evidence type="ECO:0000313" key="1">
    <source>
        <dbReference type="EMBL" id="KKL23742.1"/>
    </source>
</evidence>